<dbReference type="Proteomes" id="UP000314983">
    <property type="component" value="Chromosome 2"/>
</dbReference>
<keyword evidence="4" id="KW-1133">Transmembrane helix</keyword>
<dbReference type="PANTHER" id="PTHR10740">
    <property type="entry name" value="TRANSFORMING GROWTH FACTOR ALPHA"/>
    <property type="match status" value="1"/>
</dbReference>
<evidence type="ECO:0000259" key="5">
    <source>
        <dbReference type="PROSITE" id="PS50026"/>
    </source>
</evidence>
<evidence type="ECO:0000256" key="2">
    <source>
        <dbReference type="ARBA" id="ARBA00023157"/>
    </source>
</evidence>
<reference evidence="6" key="3">
    <citation type="submission" date="2020-05" db="EMBL/GenBank/DDBJ databases">
        <title>Electrophorus electricus (electric eel) genome, fEleEle1, primary haplotype.</title>
        <authorList>
            <person name="Myers G."/>
            <person name="Meyer A."/>
            <person name="Fedrigo O."/>
            <person name="Formenti G."/>
            <person name="Rhie A."/>
            <person name="Tracey A."/>
            <person name="Sims Y."/>
            <person name="Jarvis E.D."/>
        </authorList>
    </citation>
    <scope>NUCLEOTIDE SEQUENCE [LARGE SCALE GENOMIC DNA]</scope>
</reference>
<dbReference type="GO" id="GO:0007173">
    <property type="term" value="P:epidermal growth factor receptor signaling pathway"/>
    <property type="evidence" value="ECO:0007669"/>
    <property type="project" value="TreeGrafter"/>
</dbReference>
<evidence type="ECO:0000256" key="3">
    <source>
        <dbReference type="PROSITE-ProRule" id="PRU00076"/>
    </source>
</evidence>
<reference evidence="7" key="2">
    <citation type="journal article" date="2017" name="Sci. Adv.">
        <title>A tail of two voltages: Proteomic comparison of the three electric organs of the electric eel.</title>
        <authorList>
            <person name="Traeger L.L."/>
            <person name="Sabat G."/>
            <person name="Barrett-Wilt G.A."/>
            <person name="Wells G.B."/>
            <person name="Sussman M.R."/>
        </authorList>
    </citation>
    <scope>NUCLEOTIDE SEQUENCE [LARGE SCALE GENOMIC DNA]</scope>
</reference>
<feature type="domain" description="EGF-like" evidence="5">
    <location>
        <begin position="5"/>
        <end position="46"/>
    </location>
</feature>
<reference evidence="7" key="1">
    <citation type="journal article" date="2014" name="Science">
        <title>Nonhuman genetics. Genomic basis for the convergent evolution of electric organs.</title>
        <authorList>
            <person name="Gallant J.R."/>
            <person name="Traeger L.L."/>
            <person name="Volkening J.D."/>
            <person name="Moffett H."/>
            <person name="Chen P.H."/>
            <person name="Novina C.D."/>
            <person name="Phillips G.N.Jr."/>
            <person name="Anand R."/>
            <person name="Wells G.B."/>
            <person name="Pinch M."/>
            <person name="Guth R."/>
            <person name="Unguez G.A."/>
            <person name="Albert J.S."/>
            <person name="Zakon H.H."/>
            <person name="Samanta M.P."/>
            <person name="Sussman M.R."/>
        </authorList>
    </citation>
    <scope>NUCLEOTIDE SEQUENCE [LARGE SCALE GENOMIC DNA]</scope>
</reference>
<dbReference type="Gene3D" id="2.10.25.10">
    <property type="entry name" value="Laminin"/>
    <property type="match status" value="1"/>
</dbReference>
<dbReference type="Pfam" id="PF00008">
    <property type="entry name" value="EGF"/>
    <property type="match status" value="1"/>
</dbReference>
<comment type="caution">
    <text evidence="3">Lacks conserved residue(s) required for the propagation of feature annotation.</text>
</comment>
<dbReference type="SUPFAM" id="SSF57196">
    <property type="entry name" value="EGF/Laminin"/>
    <property type="match status" value="1"/>
</dbReference>
<evidence type="ECO:0000313" key="7">
    <source>
        <dbReference type="Proteomes" id="UP000314983"/>
    </source>
</evidence>
<proteinExistence type="predicted"/>
<name>A0A4W4G1X0_ELEEL</name>
<dbReference type="AlphaFoldDB" id="A0A4W4G1X0"/>
<dbReference type="PROSITE" id="PS00022">
    <property type="entry name" value="EGF_1"/>
    <property type="match status" value="1"/>
</dbReference>
<keyword evidence="1 3" id="KW-0245">EGF-like domain</keyword>
<dbReference type="Ensembl" id="ENSEEET00000032042.2">
    <property type="protein sequence ID" value="ENSEEEP00000031658.2"/>
    <property type="gene ID" value="ENSEEEG00000015131.2"/>
</dbReference>
<protein>
    <recommendedName>
        <fullName evidence="5">EGF-like domain-containing protein</fullName>
    </recommendedName>
</protein>
<dbReference type="GO" id="GO:0008284">
    <property type="term" value="P:positive regulation of cell population proliferation"/>
    <property type="evidence" value="ECO:0007669"/>
    <property type="project" value="TreeGrafter"/>
</dbReference>
<feature type="disulfide bond" evidence="3">
    <location>
        <begin position="17"/>
        <end position="34"/>
    </location>
</feature>
<dbReference type="GO" id="GO:0045840">
    <property type="term" value="P:positive regulation of mitotic nuclear division"/>
    <property type="evidence" value="ECO:0007669"/>
    <property type="project" value="TreeGrafter"/>
</dbReference>
<dbReference type="GO" id="GO:0005154">
    <property type="term" value="F:epidermal growth factor receptor binding"/>
    <property type="evidence" value="ECO:0007669"/>
    <property type="project" value="TreeGrafter"/>
</dbReference>
<feature type="transmembrane region" description="Helical" evidence="4">
    <location>
        <begin position="60"/>
        <end position="78"/>
    </location>
</feature>
<accession>A0A4W4G1X0</accession>
<dbReference type="PROSITE" id="PS50026">
    <property type="entry name" value="EGF_3"/>
    <property type="match status" value="1"/>
</dbReference>
<sequence>MMAEHGDPCTGSDMSYCMNGGKCFKIPSVSTPNCVCNEHYKGSRCEQFQLLSISNDKEETGMIAAVILLLLLLILFVLRKY</sequence>
<gene>
    <name evidence="6" type="primary">NRG4</name>
</gene>
<dbReference type="GO" id="GO:0008083">
    <property type="term" value="F:growth factor activity"/>
    <property type="evidence" value="ECO:0007669"/>
    <property type="project" value="TreeGrafter"/>
</dbReference>
<dbReference type="GO" id="GO:0005615">
    <property type="term" value="C:extracellular space"/>
    <property type="evidence" value="ECO:0007669"/>
    <property type="project" value="TreeGrafter"/>
</dbReference>
<reference evidence="6" key="5">
    <citation type="submission" date="2025-09" db="UniProtKB">
        <authorList>
            <consortium name="Ensembl"/>
        </authorList>
    </citation>
    <scope>IDENTIFICATION</scope>
</reference>
<keyword evidence="4" id="KW-0472">Membrane</keyword>
<keyword evidence="2 3" id="KW-1015">Disulfide bond</keyword>
<evidence type="ECO:0000256" key="4">
    <source>
        <dbReference type="SAM" id="Phobius"/>
    </source>
</evidence>
<dbReference type="OMA" id="EDATYCM"/>
<evidence type="ECO:0000256" key="1">
    <source>
        <dbReference type="ARBA" id="ARBA00022536"/>
    </source>
</evidence>
<keyword evidence="4" id="KW-0812">Transmembrane</keyword>
<reference evidence="6" key="4">
    <citation type="submission" date="2025-08" db="UniProtKB">
        <authorList>
            <consortium name="Ensembl"/>
        </authorList>
    </citation>
    <scope>IDENTIFICATION</scope>
</reference>
<dbReference type="GeneTree" id="ENSGT00940000175594"/>
<dbReference type="InterPro" id="IPR000742">
    <property type="entry name" value="EGF"/>
</dbReference>
<dbReference type="PANTHER" id="PTHR10740:SF15">
    <property type="entry name" value="EGF-LIKE DOMAIN-CONTAINING PROTEIN"/>
    <property type="match status" value="1"/>
</dbReference>
<feature type="disulfide bond" evidence="3">
    <location>
        <begin position="36"/>
        <end position="45"/>
    </location>
</feature>
<keyword evidence="7" id="KW-1185">Reference proteome</keyword>
<evidence type="ECO:0000313" key="6">
    <source>
        <dbReference type="Ensembl" id="ENSEEEP00000031658.2"/>
    </source>
</evidence>
<organism evidence="6 7">
    <name type="scientific">Electrophorus electricus</name>
    <name type="common">Electric eel</name>
    <name type="synonym">Gymnotus electricus</name>
    <dbReference type="NCBI Taxonomy" id="8005"/>
    <lineage>
        <taxon>Eukaryota</taxon>
        <taxon>Metazoa</taxon>
        <taxon>Chordata</taxon>
        <taxon>Craniata</taxon>
        <taxon>Vertebrata</taxon>
        <taxon>Euteleostomi</taxon>
        <taxon>Actinopterygii</taxon>
        <taxon>Neopterygii</taxon>
        <taxon>Teleostei</taxon>
        <taxon>Ostariophysi</taxon>
        <taxon>Gymnotiformes</taxon>
        <taxon>Gymnotoidei</taxon>
        <taxon>Gymnotidae</taxon>
        <taxon>Electrophorus</taxon>
    </lineage>
</organism>
<dbReference type="STRING" id="8005.ENSEEEP00000031658"/>